<keyword evidence="2" id="KW-1185">Reference proteome</keyword>
<accession>A0ABT2H546</accession>
<evidence type="ECO:0008006" key="3">
    <source>
        <dbReference type="Google" id="ProtNLM"/>
    </source>
</evidence>
<name>A0ABT2H546_9MICO</name>
<sequence length="246" mass="26553">MLGEDHSAVPAGCLAGGAVDKAFEIVEVGAVSVTLPVALVEYRLDFQEQLLRDERLVATAVQLSLIPNDSRVIRVTQHLCQPTLGERCSRSLPRWTGREPVLFEKSTQLRNRVVAGGVLFECPCDQWSSMLVHFNGVDEVAVEVLPSVEVADLGASDAAALSDLVCHLDGDVLPTLTDLDLVHDVGNGFHRVAHIAITELLFGGDKANTFCEQFALCDGCIGEVAEHPRAHIDDDVADFGVLVYVL</sequence>
<organism evidence="1 2">
    <name type="scientific">Herbiconiux daphne</name>
    <dbReference type="NCBI Taxonomy" id="2970914"/>
    <lineage>
        <taxon>Bacteria</taxon>
        <taxon>Bacillati</taxon>
        <taxon>Actinomycetota</taxon>
        <taxon>Actinomycetes</taxon>
        <taxon>Micrococcales</taxon>
        <taxon>Microbacteriaceae</taxon>
        <taxon>Herbiconiux</taxon>
    </lineage>
</organism>
<dbReference type="EMBL" id="JANLCJ010000005">
    <property type="protein sequence ID" value="MCS5735051.1"/>
    <property type="molecule type" value="Genomic_DNA"/>
</dbReference>
<evidence type="ECO:0000313" key="2">
    <source>
        <dbReference type="Proteomes" id="UP001165586"/>
    </source>
</evidence>
<proteinExistence type="predicted"/>
<gene>
    <name evidence="1" type="ORF">N1032_15000</name>
</gene>
<protein>
    <recommendedName>
        <fullName evidence="3">DUF1998 domain-containing protein</fullName>
    </recommendedName>
</protein>
<evidence type="ECO:0000313" key="1">
    <source>
        <dbReference type="EMBL" id="MCS5735051.1"/>
    </source>
</evidence>
<dbReference type="Proteomes" id="UP001165586">
    <property type="component" value="Unassembled WGS sequence"/>
</dbReference>
<reference evidence="1" key="1">
    <citation type="submission" date="2022-08" db="EMBL/GenBank/DDBJ databases">
        <authorList>
            <person name="Deng Y."/>
            <person name="Han X.-F."/>
            <person name="Zhang Y.-Q."/>
        </authorList>
    </citation>
    <scope>NUCLEOTIDE SEQUENCE</scope>
    <source>
        <strain evidence="1">CPCC 203386</strain>
    </source>
</reference>
<comment type="caution">
    <text evidence="1">The sequence shown here is derived from an EMBL/GenBank/DDBJ whole genome shotgun (WGS) entry which is preliminary data.</text>
</comment>